<dbReference type="VEuPathDB" id="FungiDB:sscle_15g103890"/>
<dbReference type="EMBL" id="CP017828">
    <property type="protein sequence ID" value="APA15619.1"/>
    <property type="molecule type" value="Genomic_DNA"/>
</dbReference>
<dbReference type="AlphaFoldDB" id="A0A1D9QL64"/>
<name>A0A1D9QL64_SCLS1</name>
<reference evidence="2" key="1">
    <citation type="journal article" date="2017" name="Genome Biol. Evol.">
        <title>The complete genome sequence of the phytopathogenic fungus Sclerotinia sclerotiorum reveals insights into the genome architecture of broad host range pathogens.</title>
        <authorList>
            <person name="Derbyshire M."/>
            <person name="Denton-Giles M."/>
            <person name="Hegedus D."/>
            <person name="Seifbarghy S."/>
            <person name="Rollins J."/>
            <person name="van Kan J."/>
            <person name="Seidl M.F."/>
            <person name="Faino L."/>
            <person name="Mbengue M."/>
            <person name="Navaud O."/>
            <person name="Raffaele S."/>
            <person name="Hammond-Kosack K."/>
            <person name="Heard S."/>
            <person name="Oliver R."/>
        </authorList>
    </citation>
    <scope>NUCLEOTIDE SEQUENCE [LARGE SCALE GENOMIC DNA]</scope>
    <source>
        <strain evidence="2">ATCC 18683 / 1980 / Ss-1</strain>
    </source>
</reference>
<dbReference type="RefSeq" id="XP_001589851.1">
    <property type="nucleotide sequence ID" value="XM_001589801.1"/>
</dbReference>
<proteinExistence type="predicted"/>
<protein>
    <submittedName>
        <fullName evidence="1">Uncharacterized protein</fullName>
    </submittedName>
</protein>
<accession>A0A1D9QL64</accession>
<dbReference type="KEGG" id="ssl:SS1G_09573"/>
<evidence type="ECO:0000313" key="2">
    <source>
        <dbReference type="Proteomes" id="UP000177798"/>
    </source>
</evidence>
<evidence type="ECO:0000313" key="1">
    <source>
        <dbReference type="EMBL" id="APA15619.1"/>
    </source>
</evidence>
<sequence>MQGKFLASVAPNEFLSIGQMLGMNAQPANESLLMIKREKIGSGIPGFEKKKDKRVDINT</sequence>
<organism evidence="1 2">
    <name type="scientific">Sclerotinia sclerotiorum (strain ATCC 18683 / 1980 / Ss-1)</name>
    <name type="common">White mold</name>
    <name type="synonym">Whetzelinia sclerotiorum</name>
    <dbReference type="NCBI Taxonomy" id="665079"/>
    <lineage>
        <taxon>Eukaryota</taxon>
        <taxon>Fungi</taxon>
        <taxon>Dikarya</taxon>
        <taxon>Ascomycota</taxon>
        <taxon>Pezizomycotina</taxon>
        <taxon>Leotiomycetes</taxon>
        <taxon>Helotiales</taxon>
        <taxon>Sclerotiniaceae</taxon>
        <taxon>Sclerotinia</taxon>
    </lineage>
</organism>
<dbReference type="Proteomes" id="UP000177798">
    <property type="component" value="Chromosome 15"/>
</dbReference>
<gene>
    <name evidence="1" type="ORF">sscle_15g103890</name>
</gene>